<reference evidence="8 9" key="1">
    <citation type="submission" date="2020-11" db="EMBL/GenBank/DDBJ databases">
        <authorList>
            <person name="Wallbank WR R."/>
            <person name="Pardo Diaz C."/>
            <person name="Kozak K."/>
            <person name="Martin S."/>
            <person name="Jiggins C."/>
            <person name="Moest M."/>
            <person name="Warren A I."/>
            <person name="Generalovic N T."/>
            <person name="Byers J.R.P. K."/>
            <person name="Montejo-Kovacevich G."/>
            <person name="Yen C E."/>
        </authorList>
    </citation>
    <scope>NUCLEOTIDE SEQUENCE [LARGE SCALE GENOMIC DNA]</scope>
</reference>
<keyword evidence="9" id="KW-1185">Reference proteome</keyword>
<dbReference type="SUPFAM" id="SSF57716">
    <property type="entry name" value="Glucocorticoid receptor-like (DNA-binding domain)"/>
    <property type="match status" value="1"/>
</dbReference>
<dbReference type="SMART" id="SM00692">
    <property type="entry name" value="DM3"/>
    <property type="match status" value="1"/>
</dbReference>
<name>A0A7R8UXU0_HERIL</name>
<evidence type="ECO:0000313" key="9">
    <source>
        <dbReference type="Proteomes" id="UP000594454"/>
    </source>
</evidence>
<dbReference type="PANTHER" id="PTHR46927">
    <property type="entry name" value="AGAP005574-PA"/>
    <property type="match status" value="1"/>
</dbReference>
<dbReference type="InParanoid" id="A0A7R8UXU0"/>
<dbReference type="SMART" id="SM00980">
    <property type="entry name" value="THAP"/>
    <property type="match status" value="1"/>
</dbReference>
<dbReference type="InterPro" id="IPR052224">
    <property type="entry name" value="THAP_domain_protein"/>
</dbReference>
<gene>
    <name evidence="8" type="ORF">HERILL_LOCUS11667</name>
</gene>
<keyword evidence="1" id="KW-0479">Metal-binding</keyword>
<dbReference type="Proteomes" id="UP000594454">
    <property type="component" value="Chromosome 4"/>
</dbReference>
<feature type="region of interest" description="Disordered" evidence="6">
    <location>
        <begin position="381"/>
        <end position="401"/>
    </location>
</feature>
<dbReference type="AlphaFoldDB" id="A0A7R8UXU0"/>
<dbReference type="GO" id="GO:0008270">
    <property type="term" value="F:zinc ion binding"/>
    <property type="evidence" value="ECO:0007669"/>
    <property type="project" value="UniProtKB-KW"/>
</dbReference>
<dbReference type="PROSITE" id="PS50950">
    <property type="entry name" value="ZF_THAP"/>
    <property type="match status" value="1"/>
</dbReference>
<keyword evidence="3" id="KW-0862">Zinc</keyword>
<protein>
    <recommendedName>
        <fullName evidence="7">THAP-type domain-containing protein</fullName>
    </recommendedName>
</protein>
<dbReference type="InterPro" id="IPR038441">
    <property type="entry name" value="THAP_Znf_sf"/>
</dbReference>
<sequence length="401" mass="44649">MVRCAVLGCNSENNYRYSDGKGGTISFFRFPRENKKFRDIWIAKCGRKRKFNVNTSRVCSMHFRKQDYERNLRAELLDIKNPRRFLKKDAVPSLKLPGHHGERFYDDDDGNEDELEFMRDIEDIVIKQEILPDIEIDADDANEIFPKLSAYLQLASNNSSTASSTKANNKVITTIAGSNATNTSEINTSASNPIKLGQQMVIAQQQSQQGKISLVPTNILLKPPQPQLQLRPQAQHIIYNPGLAGNSAIATSGATGQMPNGMKVLLVNTLPKNSVGTVNTDAQQKIITSNAMKANCITSTVPTIGEVRCKPTETRSQRPATSSGAGFRSLISQLITIQSHNLEVSRQRLEVERQRLDFEKSIAERIIAALPQIFMPSVVPQNDERATPTMPLLTPKIEKED</sequence>
<evidence type="ECO:0000256" key="6">
    <source>
        <dbReference type="SAM" id="MobiDB-lite"/>
    </source>
</evidence>
<accession>A0A7R8UXU0</accession>
<dbReference type="PANTHER" id="PTHR46927:SF3">
    <property type="entry name" value="THAP-TYPE DOMAIN-CONTAINING PROTEIN"/>
    <property type="match status" value="1"/>
</dbReference>
<keyword evidence="4 5" id="KW-0238">DNA-binding</keyword>
<feature type="domain" description="THAP-type" evidence="7">
    <location>
        <begin position="1"/>
        <end position="95"/>
    </location>
</feature>
<keyword evidence="2 5" id="KW-0863">Zinc-finger</keyword>
<dbReference type="Pfam" id="PF05485">
    <property type="entry name" value="THAP"/>
    <property type="match status" value="1"/>
</dbReference>
<evidence type="ECO:0000256" key="4">
    <source>
        <dbReference type="ARBA" id="ARBA00023125"/>
    </source>
</evidence>
<organism evidence="8 9">
    <name type="scientific">Hermetia illucens</name>
    <name type="common">Black soldier fly</name>
    <dbReference type="NCBI Taxonomy" id="343691"/>
    <lineage>
        <taxon>Eukaryota</taxon>
        <taxon>Metazoa</taxon>
        <taxon>Ecdysozoa</taxon>
        <taxon>Arthropoda</taxon>
        <taxon>Hexapoda</taxon>
        <taxon>Insecta</taxon>
        <taxon>Pterygota</taxon>
        <taxon>Neoptera</taxon>
        <taxon>Endopterygota</taxon>
        <taxon>Diptera</taxon>
        <taxon>Brachycera</taxon>
        <taxon>Stratiomyomorpha</taxon>
        <taxon>Stratiomyidae</taxon>
        <taxon>Hermetiinae</taxon>
        <taxon>Hermetia</taxon>
    </lineage>
</organism>
<evidence type="ECO:0000256" key="2">
    <source>
        <dbReference type="ARBA" id="ARBA00022771"/>
    </source>
</evidence>
<evidence type="ECO:0000259" key="7">
    <source>
        <dbReference type="PROSITE" id="PS50950"/>
    </source>
</evidence>
<dbReference type="InterPro" id="IPR006612">
    <property type="entry name" value="THAP_Znf"/>
</dbReference>
<evidence type="ECO:0000313" key="8">
    <source>
        <dbReference type="EMBL" id="CAD7089089.1"/>
    </source>
</evidence>
<dbReference type="EMBL" id="LR899012">
    <property type="protein sequence ID" value="CAD7089089.1"/>
    <property type="molecule type" value="Genomic_DNA"/>
</dbReference>
<proteinExistence type="predicted"/>
<dbReference type="OrthoDB" id="7331812at2759"/>
<evidence type="ECO:0000256" key="3">
    <source>
        <dbReference type="ARBA" id="ARBA00022833"/>
    </source>
</evidence>
<dbReference type="GO" id="GO:0003677">
    <property type="term" value="F:DNA binding"/>
    <property type="evidence" value="ECO:0007669"/>
    <property type="project" value="UniProtKB-UniRule"/>
</dbReference>
<dbReference type="Gene3D" id="6.20.210.20">
    <property type="entry name" value="THAP domain"/>
    <property type="match status" value="1"/>
</dbReference>
<evidence type="ECO:0000256" key="5">
    <source>
        <dbReference type="PROSITE-ProRule" id="PRU00309"/>
    </source>
</evidence>
<evidence type="ECO:0000256" key="1">
    <source>
        <dbReference type="ARBA" id="ARBA00022723"/>
    </source>
</evidence>